<reference evidence="1 2" key="1">
    <citation type="submission" date="2018-06" db="EMBL/GenBank/DDBJ databases">
        <title>Extensive metabolic versatility and redundancy in microbially diverse, dynamic hydrothermal sediments.</title>
        <authorList>
            <person name="Dombrowski N."/>
            <person name="Teske A."/>
            <person name="Baker B.J."/>
        </authorList>
    </citation>
    <scope>NUCLEOTIDE SEQUENCE [LARGE SCALE GENOMIC DNA]</scope>
    <source>
        <strain evidence="1">B79_G16</strain>
    </source>
</reference>
<sequence length="128" mass="14549">MENKIKKIRKLAQDVYKSLGSGFPEVVYDRAMQVGLRLQKIKYDSQKVVELKYKDHYVGEGFPDIIVNFGKDKMVVELKAVGGTLGGAEEQQIKSYMKLLKIKNGLLINFQQPRKDGKTSLEIKEIEG</sequence>
<gene>
    <name evidence="1" type="ORF">DRH29_00100</name>
</gene>
<dbReference type="NCBIfam" id="TIGR04256">
    <property type="entry name" value="GxxExxY"/>
    <property type="match status" value="1"/>
</dbReference>
<organism evidence="1 2">
    <name type="scientific">candidate division Kazan bacterium</name>
    <dbReference type="NCBI Taxonomy" id="2202143"/>
    <lineage>
        <taxon>Bacteria</taxon>
        <taxon>Bacteria division Kazan-3B-28</taxon>
    </lineage>
</organism>
<dbReference type="InterPro" id="IPR026350">
    <property type="entry name" value="GxxExxY"/>
</dbReference>
<protein>
    <submittedName>
        <fullName evidence="1">GxxExxY protein</fullName>
    </submittedName>
</protein>
<dbReference type="EMBL" id="QMNG01000001">
    <property type="protein sequence ID" value="RLC37809.1"/>
    <property type="molecule type" value="Genomic_DNA"/>
</dbReference>
<name>A0A420ZDN6_UNCK3</name>
<dbReference type="Pfam" id="PF13366">
    <property type="entry name" value="PDDEXK_3"/>
    <property type="match status" value="1"/>
</dbReference>
<evidence type="ECO:0000313" key="2">
    <source>
        <dbReference type="Proteomes" id="UP000281261"/>
    </source>
</evidence>
<dbReference type="Proteomes" id="UP000281261">
    <property type="component" value="Unassembled WGS sequence"/>
</dbReference>
<accession>A0A420ZDN6</accession>
<evidence type="ECO:0000313" key="1">
    <source>
        <dbReference type="EMBL" id="RLC37809.1"/>
    </source>
</evidence>
<dbReference type="AlphaFoldDB" id="A0A420ZDN6"/>
<proteinExistence type="predicted"/>
<comment type="caution">
    <text evidence="1">The sequence shown here is derived from an EMBL/GenBank/DDBJ whole genome shotgun (WGS) entry which is preliminary data.</text>
</comment>